<dbReference type="PANTHER" id="PTHR46534">
    <property type="entry name" value="IGGFC_BINDING DOMAIN-CONTAINING PROTEIN"/>
    <property type="match status" value="1"/>
</dbReference>
<dbReference type="Pfam" id="PF00090">
    <property type="entry name" value="TSP_1"/>
    <property type="match status" value="1"/>
</dbReference>
<dbReference type="InterPro" id="IPR036383">
    <property type="entry name" value="TSP1_rpt_sf"/>
</dbReference>
<dbReference type="SUPFAM" id="SSF56436">
    <property type="entry name" value="C-type lectin-like"/>
    <property type="match status" value="1"/>
</dbReference>
<dbReference type="Gene3D" id="2.20.100.10">
    <property type="entry name" value="Thrombospondin type-1 (TSP1) repeat"/>
    <property type="match status" value="1"/>
</dbReference>
<dbReference type="InterPro" id="IPR016187">
    <property type="entry name" value="CTDL_fold"/>
</dbReference>
<evidence type="ECO:0000313" key="5">
    <source>
        <dbReference type="RefSeq" id="XP_022287344.1"/>
    </source>
</evidence>
<dbReference type="FunFam" id="2.20.100.10:FF:000001">
    <property type="entry name" value="semaphorin-5A isoform X1"/>
    <property type="match status" value="1"/>
</dbReference>
<dbReference type="PANTHER" id="PTHR46534:SF2">
    <property type="entry name" value="VWFD DOMAIN-CONTAINING PROTEIN"/>
    <property type="match status" value="1"/>
</dbReference>
<evidence type="ECO:0000256" key="2">
    <source>
        <dbReference type="SAM" id="SignalP"/>
    </source>
</evidence>
<dbReference type="GeneID" id="111100049"/>
<dbReference type="InterPro" id="IPR016186">
    <property type="entry name" value="C-type_lectin-like/link_sf"/>
</dbReference>
<dbReference type="InterPro" id="IPR000884">
    <property type="entry name" value="TSP1_rpt"/>
</dbReference>
<feature type="domain" description="C-type lectin" evidence="3">
    <location>
        <begin position="669"/>
        <end position="801"/>
    </location>
</feature>
<sequence>MIILAAICFNFIAASEANCCISWTKNNDVTDKYRHTAFIGNSSSTCTLRECMAACSAEVNCRSVGFDEGNCLCYVYDQFSTSKTVGFIHMSGWQHFDVLQDRETEVEACTFDYDYEGSNIIFKNVQSFPDNKGTDFVVAFMENFQKASPVELFVTTAKPYDVKVTVTSPKWTSPSIYESFTLTSGETKQLFISNEYRMYGTGESTKAISLSASDEIIVYGVNKETYSCDAFLALPVDTLGTEYYAVSHFPSRYFTEFLIAGVFADTAVEVTLKLSDPSTKIQFKKKRYRNGDVIKFIITPYDTVQIQAPVDITGTKITSSHPVAVFSGNRRTSVGTGNSKDHLVQQMTPTHTWGRRFITLPIPTRTTGDFFRFIASQNHTVVNTTGFDYQLNQSVSYTLLLENPGDFAEVYHSSYMYSLVVASKAIMLIQIVSSQVREMADPAMTLIPPVEQFSSEYVFTTPRYSLGEYTNYFMFVVHSKDAAGLQLNGVNLPSTQVYRKIHGTQYLASYVAVPTGSHSFRHTSPIVFFGGYLYGLARYESYGFPAGMRLSPINMPCVVTSGNVPDGIDNDCDGLIDEELCDNTGTDDDFDGLLDEDCAKPPPIDGQWNAWTHWSDCQASCGGEVSLTKGASFRTRVCNNPKPQYEGLRCQGNAIDLVSCVPDDLCSCCPSGFNCNTGNNSVLCYQIYESPSKISEVRDRCVEEGYSLLRLDSEDKLTLLQNSTGIFMGTDYLIQGKRAKNRGEWKYMDGSKLEDFYTLWGPQSDPTSSNSKVEFIVLQPRSNYTWTNSDGSESVSGFVCEA</sequence>
<dbReference type="SMART" id="SM00209">
    <property type="entry name" value="TSP1"/>
    <property type="match status" value="1"/>
</dbReference>
<dbReference type="SUPFAM" id="SSF82895">
    <property type="entry name" value="TSP-1 type 1 repeat"/>
    <property type="match status" value="1"/>
</dbReference>
<dbReference type="Proteomes" id="UP000694844">
    <property type="component" value="Chromosome 6"/>
</dbReference>
<keyword evidence="2" id="KW-0732">Signal</keyword>
<gene>
    <name evidence="5" type="primary">LOC111100049</name>
</gene>
<accession>A0A8B8ABP9</accession>
<reference evidence="5" key="1">
    <citation type="submission" date="2025-08" db="UniProtKB">
        <authorList>
            <consortium name="RefSeq"/>
        </authorList>
    </citation>
    <scope>IDENTIFICATION</scope>
    <source>
        <tissue evidence="5">Whole sample</tissue>
    </source>
</reference>
<dbReference type="RefSeq" id="XP_022287344.1">
    <property type="nucleotide sequence ID" value="XM_022431636.1"/>
</dbReference>
<dbReference type="OrthoDB" id="10005154at2759"/>
<dbReference type="CDD" id="cd00037">
    <property type="entry name" value="CLECT"/>
    <property type="match status" value="1"/>
</dbReference>
<dbReference type="PROSITE" id="PS50092">
    <property type="entry name" value="TSP1"/>
    <property type="match status" value="1"/>
</dbReference>
<dbReference type="Gene3D" id="3.10.100.10">
    <property type="entry name" value="Mannose-Binding Protein A, subunit A"/>
    <property type="match status" value="1"/>
</dbReference>
<evidence type="ECO:0000259" key="3">
    <source>
        <dbReference type="SMART" id="SM00034"/>
    </source>
</evidence>
<dbReference type="InterPro" id="IPR003609">
    <property type="entry name" value="Pan_app"/>
</dbReference>
<name>A0A8B8ABP9_CRAVI</name>
<keyword evidence="1" id="KW-1015">Disulfide bond</keyword>
<dbReference type="InterPro" id="IPR001304">
    <property type="entry name" value="C-type_lectin-like"/>
</dbReference>
<feature type="chain" id="PRO_5034295356" evidence="2">
    <location>
        <begin position="18"/>
        <end position="802"/>
    </location>
</feature>
<feature type="signal peptide" evidence="2">
    <location>
        <begin position="1"/>
        <end position="17"/>
    </location>
</feature>
<keyword evidence="4" id="KW-1185">Reference proteome</keyword>
<protein>
    <submittedName>
        <fullName evidence="5">Uncharacterized protein LOC111100049 isoform X1</fullName>
    </submittedName>
</protein>
<evidence type="ECO:0000256" key="1">
    <source>
        <dbReference type="ARBA" id="ARBA00023157"/>
    </source>
</evidence>
<dbReference type="InterPro" id="IPR035234">
    <property type="entry name" value="IgGFc-bd_N"/>
</dbReference>
<dbReference type="Pfam" id="PF00024">
    <property type="entry name" value="PAN_1"/>
    <property type="match status" value="1"/>
</dbReference>
<organism evidence="4 5">
    <name type="scientific">Crassostrea virginica</name>
    <name type="common">Eastern oyster</name>
    <dbReference type="NCBI Taxonomy" id="6565"/>
    <lineage>
        <taxon>Eukaryota</taxon>
        <taxon>Metazoa</taxon>
        <taxon>Spiralia</taxon>
        <taxon>Lophotrochozoa</taxon>
        <taxon>Mollusca</taxon>
        <taxon>Bivalvia</taxon>
        <taxon>Autobranchia</taxon>
        <taxon>Pteriomorphia</taxon>
        <taxon>Ostreida</taxon>
        <taxon>Ostreoidea</taxon>
        <taxon>Ostreidae</taxon>
        <taxon>Crassostrea</taxon>
    </lineage>
</organism>
<dbReference type="KEGG" id="cvn:111100049"/>
<dbReference type="Pfam" id="PF17517">
    <property type="entry name" value="IgGFc_binding"/>
    <property type="match status" value="1"/>
</dbReference>
<proteinExistence type="predicted"/>
<dbReference type="SMART" id="SM00034">
    <property type="entry name" value="CLECT"/>
    <property type="match status" value="1"/>
</dbReference>
<evidence type="ECO:0000313" key="4">
    <source>
        <dbReference type="Proteomes" id="UP000694844"/>
    </source>
</evidence>
<dbReference type="AlphaFoldDB" id="A0A8B8ABP9"/>